<comment type="subcellular location">
    <subcellularLocation>
        <location evidence="1 14">Cell outer membrane</location>
        <topology evidence="1 14">Multi-pass membrane protein</topology>
    </subcellularLocation>
</comment>
<evidence type="ECO:0000256" key="6">
    <source>
        <dbReference type="ARBA" id="ARBA00022692"/>
    </source>
</evidence>
<keyword evidence="3 14" id="KW-0813">Transport</keyword>
<accession>A0A7I8C286</accession>
<evidence type="ECO:0000256" key="14">
    <source>
        <dbReference type="PROSITE-ProRule" id="PRU01360"/>
    </source>
</evidence>
<keyword evidence="10 16" id="KW-0798">TonB box</keyword>
<sequence length="737" mass="78627">MPTTNSSRPRVRPLHSAVRHLFACAALPLTMGIAITAHAQSSDTPSNGAAGATLPTVKVQGQAEALPGDFAPTYSGGQIARGGQFGVLGNQKLSDVPFSMTSYTSKAIQDSQAQSIGDLLSHDPAVRPAYGFGNFSEVFVIRGFQLNGDDVSLNGLYGITPRQLVSVDVLERVDVFKGANAFLNGASPTGSAIGGGINLELKRADDKPLTQVTVDGTASGQIGTHVDVGRRFGSEGQFGIRVNGSIDGGQTSIDDEFRHNQTTAVSLDWRGEKLRLYGDFLYQRKNIDQGRSTVSVTGDIVPEPPSATHNFAQPWTQSTLEDTVGILRAEYDFLPGWTAYASGGVHRSHEDGTYSSPTFNALTGTTATRGDILRTTNAESAEVGVRGRFATGPVTHMVSLGAAITSLVDREAFAFSSAFPTSLYGGGIVPEPAANSFVAGSFDEPSLADQILTKSIAVSDTLGFFNDRVLFTIGARHQQLHQNNYTVGTDQISSTFDQSINTPIFGLVVKPTSGISLFANRAESLAAGQTAPFGASNVGQTLSPRRSKQYEVGAKYDTNHFGGELSLFQIEQPTAYTDSTTNVFGTNGTQRHRGIELSVYGEPVKGVRLLAGATLLNAKQLDTNLGATDGYRPIGVPAYLFNIGGEYDLPWVPGLTFTAAWVHTGNQYLDAANKLSIPAWDTFDLGARYTTTVFKHTTTFRATVENITNKSYWSSTTGAYLTQGKPRTLLMSLTTDF</sequence>
<dbReference type="GO" id="GO:0015891">
    <property type="term" value="P:siderophore transport"/>
    <property type="evidence" value="ECO:0007669"/>
    <property type="project" value="InterPro"/>
</dbReference>
<keyword evidence="8" id="KW-0408">Iron</keyword>
<gene>
    <name evidence="20" type="ORF">PPGU16_77160</name>
</gene>
<keyword evidence="6 14" id="KW-0812">Transmembrane</keyword>
<dbReference type="Gene3D" id="2.40.170.20">
    <property type="entry name" value="TonB-dependent receptor, beta-barrel domain"/>
    <property type="match status" value="1"/>
</dbReference>
<evidence type="ECO:0000256" key="11">
    <source>
        <dbReference type="ARBA" id="ARBA00023136"/>
    </source>
</evidence>
<geneLocation type="plasmid" evidence="20 21">
    <name>PPGU16_p1</name>
</geneLocation>
<dbReference type="SUPFAM" id="SSF56935">
    <property type="entry name" value="Porins"/>
    <property type="match status" value="1"/>
</dbReference>
<evidence type="ECO:0000259" key="19">
    <source>
        <dbReference type="Pfam" id="PF07715"/>
    </source>
</evidence>
<keyword evidence="11 14" id="KW-0472">Membrane</keyword>
<evidence type="ECO:0000256" key="13">
    <source>
        <dbReference type="ARBA" id="ARBA00023237"/>
    </source>
</evidence>
<keyword evidence="21" id="KW-1185">Reference proteome</keyword>
<dbReference type="InterPro" id="IPR036942">
    <property type="entry name" value="Beta-barrel_TonB_sf"/>
</dbReference>
<evidence type="ECO:0000256" key="12">
    <source>
        <dbReference type="ARBA" id="ARBA00023170"/>
    </source>
</evidence>
<feature type="domain" description="TonB-dependent receptor-like beta-barrel" evidence="18">
    <location>
        <begin position="268"/>
        <end position="707"/>
    </location>
</feature>
<keyword evidence="4 14" id="KW-1134">Transmembrane beta strand</keyword>
<feature type="chain" id="PRO_5029606269" evidence="17">
    <location>
        <begin position="40"/>
        <end position="737"/>
    </location>
</feature>
<dbReference type="Pfam" id="PF00593">
    <property type="entry name" value="TonB_dep_Rec_b-barrel"/>
    <property type="match status" value="1"/>
</dbReference>
<dbReference type="PANTHER" id="PTHR32552:SF82">
    <property type="entry name" value="FCUA PROTEIN"/>
    <property type="match status" value="1"/>
</dbReference>
<dbReference type="InterPro" id="IPR010917">
    <property type="entry name" value="TonB_rcpt_CS"/>
</dbReference>
<dbReference type="NCBIfam" id="TIGR01783">
    <property type="entry name" value="TonB-siderophor"/>
    <property type="match status" value="1"/>
</dbReference>
<dbReference type="GO" id="GO:0038023">
    <property type="term" value="F:signaling receptor activity"/>
    <property type="evidence" value="ECO:0007669"/>
    <property type="project" value="InterPro"/>
</dbReference>
<dbReference type="Proteomes" id="UP000510888">
    <property type="component" value="Plasmid PPGU16_p1"/>
</dbReference>
<evidence type="ECO:0000256" key="7">
    <source>
        <dbReference type="ARBA" id="ARBA00022729"/>
    </source>
</evidence>
<name>A0A7I8C286_9BURK</name>
<feature type="domain" description="TonB-dependent receptor plug" evidence="19">
    <location>
        <begin position="93"/>
        <end position="190"/>
    </location>
</feature>
<protein>
    <submittedName>
        <fullName evidence="20">TonB-dependent receptor</fullName>
    </submittedName>
</protein>
<feature type="short sequence motif" description="TonB C-terminal box" evidence="15">
    <location>
        <begin position="720"/>
        <end position="737"/>
    </location>
</feature>
<evidence type="ECO:0000259" key="18">
    <source>
        <dbReference type="Pfam" id="PF00593"/>
    </source>
</evidence>
<proteinExistence type="inferred from homology"/>
<evidence type="ECO:0000313" key="21">
    <source>
        <dbReference type="Proteomes" id="UP000510888"/>
    </source>
</evidence>
<evidence type="ECO:0000256" key="4">
    <source>
        <dbReference type="ARBA" id="ARBA00022452"/>
    </source>
</evidence>
<dbReference type="AlphaFoldDB" id="A0A7I8C286"/>
<keyword evidence="7 17" id="KW-0732">Signal</keyword>
<dbReference type="InterPro" id="IPR010105">
    <property type="entry name" value="TonB_sidphr_rcpt"/>
</dbReference>
<evidence type="ECO:0000256" key="9">
    <source>
        <dbReference type="ARBA" id="ARBA00023065"/>
    </source>
</evidence>
<evidence type="ECO:0000256" key="2">
    <source>
        <dbReference type="ARBA" id="ARBA00009810"/>
    </source>
</evidence>
<dbReference type="EMBL" id="AP023176">
    <property type="protein sequence ID" value="BCF94649.1"/>
    <property type="molecule type" value="Genomic_DNA"/>
</dbReference>
<keyword evidence="13 14" id="KW-0998">Cell outer membrane</keyword>
<dbReference type="GO" id="GO:0009279">
    <property type="term" value="C:cell outer membrane"/>
    <property type="evidence" value="ECO:0007669"/>
    <property type="project" value="UniProtKB-SubCell"/>
</dbReference>
<keyword evidence="12 20" id="KW-0675">Receptor</keyword>
<evidence type="ECO:0000256" key="16">
    <source>
        <dbReference type="RuleBase" id="RU003357"/>
    </source>
</evidence>
<comment type="similarity">
    <text evidence="2 14 16">Belongs to the TonB-dependent receptor family.</text>
</comment>
<dbReference type="Gene3D" id="2.170.130.10">
    <property type="entry name" value="TonB-dependent receptor, plug domain"/>
    <property type="match status" value="1"/>
</dbReference>
<dbReference type="InterPro" id="IPR012910">
    <property type="entry name" value="Plug_dom"/>
</dbReference>
<dbReference type="GO" id="GO:0015344">
    <property type="term" value="F:siderophore uptake transmembrane transporter activity"/>
    <property type="evidence" value="ECO:0007669"/>
    <property type="project" value="TreeGrafter"/>
</dbReference>
<dbReference type="PROSITE" id="PS52016">
    <property type="entry name" value="TONB_DEPENDENT_REC_3"/>
    <property type="match status" value="1"/>
</dbReference>
<evidence type="ECO:0000256" key="5">
    <source>
        <dbReference type="ARBA" id="ARBA00022496"/>
    </source>
</evidence>
<dbReference type="RefSeq" id="WP_180726119.1">
    <property type="nucleotide sequence ID" value="NZ_AP023176.1"/>
</dbReference>
<dbReference type="InterPro" id="IPR037066">
    <property type="entry name" value="Plug_dom_sf"/>
</dbReference>
<dbReference type="KEGG" id="plad:PPGU16_77160"/>
<dbReference type="InterPro" id="IPR039426">
    <property type="entry name" value="TonB-dep_rcpt-like"/>
</dbReference>
<reference evidence="20 21" key="1">
    <citation type="journal article" date="2020" name="Genes (Basel)">
        <title>Genomic Comparison of Insect Gut Symbionts from Divergent Burkholderia Subclades.</title>
        <authorList>
            <person name="Takeshita K."/>
            <person name="Kikuchi Y."/>
        </authorList>
    </citation>
    <scope>NUCLEOTIDE SEQUENCE [LARGE SCALE GENOMIC DNA]</scope>
    <source>
        <strain evidence="20 21">PGU16</strain>
        <plasmid evidence="20 21">PPGU16_p1</plasmid>
    </source>
</reference>
<dbReference type="CDD" id="cd01347">
    <property type="entry name" value="ligand_gated_channel"/>
    <property type="match status" value="1"/>
</dbReference>
<keyword evidence="5" id="KW-0410">Iron transport</keyword>
<dbReference type="Pfam" id="PF07715">
    <property type="entry name" value="Plug"/>
    <property type="match status" value="1"/>
</dbReference>
<dbReference type="PANTHER" id="PTHR32552">
    <property type="entry name" value="FERRICHROME IRON RECEPTOR-RELATED"/>
    <property type="match status" value="1"/>
</dbReference>
<keyword evidence="9" id="KW-0406">Ion transport</keyword>
<evidence type="ECO:0000256" key="15">
    <source>
        <dbReference type="PROSITE-ProRule" id="PRU10144"/>
    </source>
</evidence>
<dbReference type="InterPro" id="IPR000531">
    <property type="entry name" value="Beta-barrel_TonB"/>
</dbReference>
<evidence type="ECO:0000256" key="3">
    <source>
        <dbReference type="ARBA" id="ARBA00022448"/>
    </source>
</evidence>
<evidence type="ECO:0000256" key="8">
    <source>
        <dbReference type="ARBA" id="ARBA00023004"/>
    </source>
</evidence>
<evidence type="ECO:0000313" key="20">
    <source>
        <dbReference type="EMBL" id="BCF94649.1"/>
    </source>
</evidence>
<evidence type="ECO:0000256" key="1">
    <source>
        <dbReference type="ARBA" id="ARBA00004571"/>
    </source>
</evidence>
<dbReference type="PROSITE" id="PS01156">
    <property type="entry name" value="TONB_DEPENDENT_REC_2"/>
    <property type="match status" value="1"/>
</dbReference>
<keyword evidence="20" id="KW-0614">Plasmid</keyword>
<evidence type="ECO:0000256" key="17">
    <source>
        <dbReference type="SAM" id="SignalP"/>
    </source>
</evidence>
<organism evidence="20 21">
    <name type="scientific">Paraburkholderia largidicola</name>
    <dbReference type="NCBI Taxonomy" id="3014751"/>
    <lineage>
        <taxon>Bacteria</taxon>
        <taxon>Pseudomonadati</taxon>
        <taxon>Pseudomonadota</taxon>
        <taxon>Betaproteobacteria</taxon>
        <taxon>Burkholderiales</taxon>
        <taxon>Burkholderiaceae</taxon>
        <taxon>Paraburkholderia</taxon>
    </lineage>
</organism>
<evidence type="ECO:0000256" key="10">
    <source>
        <dbReference type="ARBA" id="ARBA00023077"/>
    </source>
</evidence>
<feature type="signal peptide" evidence="17">
    <location>
        <begin position="1"/>
        <end position="39"/>
    </location>
</feature>